<feature type="transmembrane region" description="Helical" evidence="6">
    <location>
        <begin position="481"/>
        <end position="500"/>
    </location>
</feature>
<evidence type="ECO:0000256" key="4">
    <source>
        <dbReference type="ARBA" id="ARBA00023136"/>
    </source>
</evidence>
<comment type="subcellular location">
    <subcellularLocation>
        <location evidence="1">Membrane</location>
        <topology evidence="1">Multi-pass membrane protein</topology>
    </subcellularLocation>
</comment>
<feature type="transmembrane region" description="Helical" evidence="6">
    <location>
        <begin position="78"/>
        <end position="99"/>
    </location>
</feature>
<feature type="transmembrane region" description="Helical" evidence="6">
    <location>
        <begin position="237"/>
        <end position="262"/>
    </location>
</feature>
<proteinExistence type="predicted"/>
<dbReference type="Proteomes" id="UP001162541">
    <property type="component" value="Chromosome 1"/>
</dbReference>
<evidence type="ECO:0000313" key="11">
    <source>
        <dbReference type="Proteomes" id="UP000077202"/>
    </source>
</evidence>
<evidence type="ECO:0000259" key="7">
    <source>
        <dbReference type="Pfam" id="PF06813"/>
    </source>
</evidence>
<keyword evidence="4 6" id="KW-0472">Membrane</keyword>
<reference evidence="10 11" key="1">
    <citation type="submission" date="2016-03" db="EMBL/GenBank/DDBJ databases">
        <title>Mechanisms controlling the formation of the plant cell surface in tip-growing cells are functionally conserved among land plants.</title>
        <authorList>
            <person name="Honkanen S."/>
            <person name="Jones V.A."/>
            <person name="Morieri G."/>
            <person name="Champion C."/>
            <person name="Hetherington A.J."/>
            <person name="Kelly S."/>
            <person name="Saint-Marcoux D."/>
            <person name="Proust H."/>
            <person name="Prescott H."/>
            <person name="Dolan L."/>
        </authorList>
    </citation>
    <scope>NUCLEOTIDE SEQUENCE [LARGE SCALE GENOMIC DNA]</scope>
    <source>
        <strain evidence="11">cv. Tak-1 and cv. Tak-2</strain>
        <tissue evidence="10">Whole gametophyte</tissue>
    </source>
</reference>
<feature type="region of interest" description="Disordered" evidence="5">
    <location>
        <begin position="649"/>
        <end position="672"/>
    </location>
</feature>
<feature type="transmembrane region" description="Helical" evidence="6">
    <location>
        <begin position="415"/>
        <end position="432"/>
    </location>
</feature>
<evidence type="ECO:0000256" key="5">
    <source>
        <dbReference type="SAM" id="MobiDB-lite"/>
    </source>
</evidence>
<evidence type="ECO:0000256" key="2">
    <source>
        <dbReference type="ARBA" id="ARBA00022692"/>
    </source>
</evidence>
<evidence type="ECO:0000313" key="12">
    <source>
        <dbReference type="Proteomes" id="UP001162541"/>
    </source>
</evidence>
<evidence type="ECO:0000313" key="10">
    <source>
        <dbReference type="EMBL" id="OAE29699.1"/>
    </source>
</evidence>
<keyword evidence="3 6" id="KW-1133">Transmembrane helix</keyword>
<feature type="transmembrane region" description="Helical" evidence="6">
    <location>
        <begin position="213"/>
        <end position="230"/>
    </location>
</feature>
<organism evidence="10 11">
    <name type="scientific">Marchantia polymorpha subsp. ruderalis</name>
    <dbReference type="NCBI Taxonomy" id="1480154"/>
    <lineage>
        <taxon>Eukaryota</taxon>
        <taxon>Viridiplantae</taxon>
        <taxon>Streptophyta</taxon>
        <taxon>Embryophyta</taxon>
        <taxon>Marchantiophyta</taxon>
        <taxon>Marchantiopsida</taxon>
        <taxon>Marchantiidae</taxon>
        <taxon>Marchantiales</taxon>
        <taxon>Marchantiaceae</taxon>
        <taxon>Marchantia</taxon>
    </lineage>
</organism>
<feature type="transmembrane region" description="Helical" evidence="6">
    <location>
        <begin position="106"/>
        <end position="125"/>
    </location>
</feature>
<dbReference type="Gene3D" id="1.20.1250.20">
    <property type="entry name" value="MFS general substrate transporter like domains"/>
    <property type="match status" value="1"/>
</dbReference>
<dbReference type="CDD" id="cd17354">
    <property type="entry name" value="MFS_Mch1p_like"/>
    <property type="match status" value="1"/>
</dbReference>
<evidence type="ECO:0000256" key="6">
    <source>
        <dbReference type="SAM" id="Phobius"/>
    </source>
</evidence>
<keyword evidence="11" id="KW-1185">Reference proteome</keyword>
<dbReference type="SUPFAM" id="SSF103473">
    <property type="entry name" value="MFS general substrate transporter"/>
    <property type="match status" value="1"/>
</dbReference>
<dbReference type="PANTHER" id="PTHR21576">
    <property type="entry name" value="UNCHARACTERIZED NODULIN-LIKE PROTEIN"/>
    <property type="match status" value="1"/>
</dbReference>
<dbReference type="InterPro" id="IPR036259">
    <property type="entry name" value="MFS_trans_sf"/>
</dbReference>
<feature type="transmembrane region" description="Helical" evidence="6">
    <location>
        <begin position="614"/>
        <end position="636"/>
    </location>
</feature>
<feature type="transmembrane region" description="Helical" evidence="6">
    <location>
        <begin position="173"/>
        <end position="193"/>
    </location>
</feature>
<feature type="transmembrane region" description="Helical" evidence="6">
    <location>
        <begin position="145"/>
        <end position="166"/>
    </location>
</feature>
<gene>
    <name evidence="10" type="ORF">AXG93_509s1520</name>
    <name evidence="9" type="ORF">Mp_1g26030</name>
</gene>
<dbReference type="PANTHER" id="PTHR21576:SF154">
    <property type="entry name" value="OS04G0502800 PROTEIN"/>
    <property type="match status" value="1"/>
</dbReference>
<evidence type="ECO:0000313" key="9">
    <source>
        <dbReference type="EMBL" id="BBN00059.1"/>
    </source>
</evidence>
<dbReference type="EMBL" id="AP019866">
    <property type="protein sequence ID" value="BBN00059.1"/>
    <property type="molecule type" value="Genomic_DNA"/>
</dbReference>
<dbReference type="Proteomes" id="UP000077202">
    <property type="component" value="Unassembled WGS sequence"/>
</dbReference>
<feature type="region of interest" description="Disordered" evidence="5">
    <location>
        <begin position="296"/>
        <end position="339"/>
    </location>
</feature>
<dbReference type="Pfam" id="PF06813">
    <property type="entry name" value="Nodulin-like"/>
    <property type="match status" value="1"/>
</dbReference>
<sequence length="672" mass="72885">MIGNVGPKGQVTKWVGLAAGIWVQALAGNGNVFAHYSTALKNVLQINQVQLNNLGVAKDFGENVGLLAGGLCNLLPTWVILLIGALECFFGYGIVWLVMSEHIAPLPYWQMCVVLCMASNSMTWLNTAVLVTSMRNFQQNRGTVVGIIKGFIGLSGAIFTQFYVTLMTDNPTALVLFVALGPSLVCLTVMYFIRPVTTPDGAPPYYDPKEHSGFVFIHVVCISLAVYLFVSTLSENVIVFTPLVARTMLAVLVIFLSAPFLVPAKFLFDKRTWKAVNHREHSYSYDALLPPGVHEPLLKPTGNNGHASKSKAAAAAAGDDGDMPVSTGGIPPPPSRDRYRIEPVASQSDLSYDSDRSKHERASFMCLAPNNPDIEGDADDSTLLAVGEGALRRRRKGPHRGEDFTLSEAMVKADFWLLFLTYFCGVGTGTTVSNNMGQIGLSQGYADVTMFVSLFSVWNFLGRLGAGSLSEHYVRSSAIPRTVWLLVAQAVMIVAHLLLATALPGSLFLGSMLLGCSFGVHIAIMVPVASELFGLANFGVIYNFITIGMPIGSMLFSGVLAGYIYDREVEKQKGGNGVMEKEIVASFLNNSYHLMSEEAEETACIGAHCFRTTFIIMAGVMVFGMLANLLLTYRIWPVYKSMYQNSRPNSSAALNDGENGGSSPRSTRRDLH</sequence>
<dbReference type="InterPro" id="IPR010658">
    <property type="entry name" value="Nodulin-like"/>
</dbReference>
<reference evidence="9" key="2">
    <citation type="journal article" date="2019" name="Curr. Biol.">
        <title>Chromatin organization in early land plants reveals an ancestral association between H3K27me3, transposons, and constitutive heterochromatin.</title>
        <authorList>
            <person name="Montgomery S.A."/>
            <person name="Tanizawa Y."/>
            <person name="Galik B."/>
            <person name="Wang N."/>
            <person name="Ito T."/>
            <person name="Mochizuki T."/>
            <person name="Akimcheva S."/>
            <person name="Bowman J."/>
            <person name="Cognat V."/>
            <person name="Drouard L."/>
            <person name="Ekker H."/>
            <person name="Houng S."/>
            <person name="Kohchi T."/>
            <person name="Lin S."/>
            <person name="Liu L.D."/>
            <person name="Nakamura Y."/>
            <person name="Valeeva L.R."/>
            <person name="Shakirov E.V."/>
            <person name="Shippen D.E."/>
            <person name="Wei W."/>
            <person name="Yagura M."/>
            <person name="Yamaoka S."/>
            <person name="Yamato K.T."/>
            <person name="Liu C."/>
            <person name="Berger F."/>
        </authorList>
    </citation>
    <scope>NUCLEOTIDE SEQUENCE [LARGE SCALE GENOMIC DNA]</scope>
    <source>
        <strain evidence="9">Tak-1</strain>
    </source>
</reference>
<evidence type="ECO:0000256" key="3">
    <source>
        <dbReference type="ARBA" id="ARBA00022989"/>
    </source>
</evidence>
<feature type="transmembrane region" description="Helical" evidence="6">
    <location>
        <begin position="507"/>
        <end position="529"/>
    </location>
</feature>
<evidence type="ECO:0000256" key="1">
    <source>
        <dbReference type="ARBA" id="ARBA00004141"/>
    </source>
</evidence>
<dbReference type="GO" id="GO:0016020">
    <property type="term" value="C:membrane"/>
    <property type="evidence" value="ECO:0007669"/>
    <property type="project" value="UniProtKB-SubCell"/>
</dbReference>
<keyword evidence="2 6" id="KW-0812">Transmembrane</keyword>
<feature type="domain" description="Nodulin-like" evidence="7">
    <location>
        <begin position="13"/>
        <end position="263"/>
    </location>
</feature>
<reference evidence="12" key="3">
    <citation type="journal article" date="2020" name="Curr. Biol.">
        <title>Chromatin organization in early land plants reveals an ancestral association between H3K27me3, transposons, and constitutive heterochromatin.</title>
        <authorList>
            <person name="Montgomery S.A."/>
            <person name="Tanizawa Y."/>
            <person name="Galik B."/>
            <person name="Wang N."/>
            <person name="Ito T."/>
            <person name="Mochizuki T."/>
            <person name="Akimcheva S."/>
            <person name="Bowman J.L."/>
            <person name="Cognat V."/>
            <person name="Marechal-Drouard L."/>
            <person name="Ekker H."/>
            <person name="Hong S.F."/>
            <person name="Kohchi T."/>
            <person name="Lin S.S."/>
            <person name="Liu L.D."/>
            <person name="Nakamura Y."/>
            <person name="Valeeva L.R."/>
            <person name="Shakirov E.V."/>
            <person name="Shippen D.E."/>
            <person name="Wei W.L."/>
            <person name="Yagura M."/>
            <person name="Yamaoka S."/>
            <person name="Yamato K.T."/>
            <person name="Liu C."/>
            <person name="Berger F."/>
        </authorList>
    </citation>
    <scope>NUCLEOTIDE SEQUENCE [LARGE SCALE GENOMIC DNA]</scope>
    <source>
        <strain evidence="12">Tak-1</strain>
    </source>
</reference>
<accession>A0A176W9I3</accession>
<dbReference type="AlphaFoldDB" id="A0A176W9I3"/>
<feature type="transmembrane region" description="Helical" evidence="6">
    <location>
        <begin position="541"/>
        <end position="565"/>
    </location>
</feature>
<protein>
    <submittedName>
        <fullName evidence="10">Uncharacterized protein</fullName>
    </submittedName>
</protein>
<name>A0A176W9I3_MARPO</name>
<dbReference type="InterPro" id="IPR056555">
    <property type="entry name" value="NFD4_C"/>
</dbReference>
<evidence type="ECO:0000259" key="8">
    <source>
        <dbReference type="Pfam" id="PF23262"/>
    </source>
</evidence>
<dbReference type="EMBL" id="LVLJ01001434">
    <property type="protein sequence ID" value="OAE29699.1"/>
    <property type="molecule type" value="Genomic_DNA"/>
</dbReference>
<feature type="domain" description="NFD4 C-terminal" evidence="8">
    <location>
        <begin position="411"/>
        <end position="572"/>
    </location>
</feature>
<dbReference type="Pfam" id="PF23262">
    <property type="entry name" value="NFD4_C"/>
    <property type="match status" value="1"/>
</dbReference>